<dbReference type="AlphaFoldDB" id="A0A383EU56"/>
<protein>
    <submittedName>
        <fullName evidence="1">Uncharacterized protein</fullName>
    </submittedName>
</protein>
<gene>
    <name evidence="1" type="ORF">METZ01_LOCUS512629</name>
</gene>
<evidence type="ECO:0000313" key="1">
    <source>
        <dbReference type="EMBL" id="SVE59775.1"/>
    </source>
</evidence>
<proteinExistence type="predicted"/>
<name>A0A383EU56_9ZZZZ</name>
<dbReference type="EMBL" id="UINC01228458">
    <property type="protein sequence ID" value="SVE59775.1"/>
    <property type="molecule type" value="Genomic_DNA"/>
</dbReference>
<sequence length="28" mass="3144">MASENIYDDTRLLESLEAIKYSPDAVKA</sequence>
<reference evidence="1" key="1">
    <citation type="submission" date="2018-05" db="EMBL/GenBank/DDBJ databases">
        <authorList>
            <person name="Lanie J.A."/>
            <person name="Ng W.-L."/>
            <person name="Kazmierczak K.M."/>
            <person name="Andrzejewski T.M."/>
            <person name="Davidsen T.M."/>
            <person name="Wayne K.J."/>
            <person name="Tettelin H."/>
            <person name="Glass J.I."/>
            <person name="Rusch D."/>
            <person name="Podicherti R."/>
            <person name="Tsui H.-C.T."/>
            <person name="Winkler M.E."/>
        </authorList>
    </citation>
    <scope>NUCLEOTIDE SEQUENCE</scope>
</reference>
<organism evidence="1">
    <name type="scientific">marine metagenome</name>
    <dbReference type="NCBI Taxonomy" id="408172"/>
    <lineage>
        <taxon>unclassified sequences</taxon>
        <taxon>metagenomes</taxon>
        <taxon>ecological metagenomes</taxon>
    </lineage>
</organism>
<feature type="non-terminal residue" evidence="1">
    <location>
        <position position="28"/>
    </location>
</feature>
<accession>A0A383EU56</accession>